<keyword evidence="8 13" id="KW-0812">Transmembrane</keyword>
<keyword evidence="3" id="KW-0813">Transport</keyword>
<dbReference type="PANTHER" id="PTHR46157">
    <property type="entry name" value="K(+) EFFLUX ANTIPORTER 3, CHLOROPLASTIC"/>
    <property type="match status" value="1"/>
</dbReference>
<keyword evidence="12 13" id="KW-0472">Membrane</keyword>
<dbReference type="PROSITE" id="PS51201">
    <property type="entry name" value="RCK_N"/>
    <property type="match status" value="1"/>
</dbReference>
<sequence>MDHFLLSTIIFLLAAVLIVPLAKHNGLGAVLGYLGAGLLIGPNSLGLISEVEAILHFSELGVVLLLFLIGLELKPRRLWVMRKAVFGLGLAQVLLSGALLGGVALLFGLTWKTALIAGFGLALSSTAFALQLMSERGELSSQYGRGAFAILLFQDLAVVPLLALVAALADSKVHDSNALLNLAKGLGMIIAVVVIGRFAVKPAFHLVAKAHSRELFTAAALLVVMGTAWLMEQVGLSMALGAFLAGMLLSDSEFRHQLEADIEPFRGLLLGLFFMAVGMQMDLHLLLEHIGIILAAVVLLMLIKTGLIYAMARGFGNNNADSLRMGVTLSQGGEFAFVLFSTAAQSKLMSTELTGIMTLVVSISMAFTPLVVKAADSYLGRQQKRQSDDDDTQALEHETFPEHNPEVLIIGFGRIGLTIARVLQARNIAFTAIDANPAHIRFARRLGYEVYYGDALRNDVLEAAGAEKARLIILAINNPDISEKAALQIREHFPRAKLFARARNSENALHLLELDLDHVFLETYDTSLGVSLEALQALGVPADKARQWILEFRETDLAQLEAKRLSKATSPQAESWQHEH</sequence>
<keyword evidence="5" id="KW-1003">Cell membrane</keyword>
<keyword evidence="6" id="KW-0997">Cell inner membrane</keyword>
<feature type="transmembrane region" description="Helical" evidence="13">
    <location>
        <begin position="54"/>
        <end position="73"/>
    </location>
</feature>
<feature type="transmembrane region" description="Helical" evidence="13">
    <location>
        <begin position="29"/>
        <end position="48"/>
    </location>
</feature>
<gene>
    <name evidence="15" type="ORF">C4K68_09115</name>
</gene>
<keyword evidence="11" id="KW-0406">Ion transport</keyword>
<evidence type="ECO:0000256" key="9">
    <source>
        <dbReference type="ARBA" id="ARBA00022958"/>
    </source>
</evidence>
<organism evidence="15 16">
    <name type="scientific">Proteobacteria bacterium 228</name>
    <dbReference type="NCBI Taxonomy" id="2083153"/>
    <lineage>
        <taxon>Bacteria</taxon>
        <taxon>Pseudomonadati</taxon>
        <taxon>Pseudomonadota</taxon>
    </lineage>
</organism>
<dbReference type="InterPro" id="IPR036291">
    <property type="entry name" value="NAD(P)-bd_dom_sf"/>
</dbReference>
<dbReference type="GO" id="GO:0005886">
    <property type="term" value="C:plasma membrane"/>
    <property type="evidence" value="ECO:0007669"/>
    <property type="project" value="UniProtKB-SubCell"/>
</dbReference>
<dbReference type="Pfam" id="PF00999">
    <property type="entry name" value="Na_H_Exchanger"/>
    <property type="match status" value="1"/>
</dbReference>
<evidence type="ECO:0000313" key="16">
    <source>
        <dbReference type="Proteomes" id="UP000238196"/>
    </source>
</evidence>
<dbReference type="SUPFAM" id="SSF51735">
    <property type="entry name" value="NAD(P)-binding Rossmann-fold domains"/>
    <property type="match status" value="1"/>
</dbReference>
<evidence type="ECO:0000313" key="15">
    <source>
        <dbReference type="EMBL" id="PPC77631.1"/>
    </source>
</evidence>
<dbReference type="GO" id="GO:0015297">
    <property type="term" value="F:antiporter activity"/>
    <property type="evidence" value="ECO:0007669"/>
    <property type="project" value="UniProtKB-KW"/>
</dbReference>
<evidence type="ECO:0000256" key="1">
    <source>
        <dbReference type="ARBA" id="ARBA00004429"/>
    </source>
</evidence>
<dbReference type="GO" id="GO:0006813">
    <property type="term" value="P:potassium ion transport"/>
    <property type="evidence" value="ECO:0007669"/>
    <property type="project" value="UniProtKB-KW"/>
</dbReference>
<evidence type="ECO:0000256" key="3">
    <source>
        <dbReference type="ARBA" id="ARBA00022448"/>
    </source>
</evidence>
<dbReference type="Gene3D" id="3.40.50.720">
    <property type="entry name" value="NAD(P)-binding Rossmann-like Domain"/>
    <property type="match status" value="1"/>
</dbReference>
<dbReference type="Pfam" id="PF02254">
    <property type="entry name" value="TrkA_N"/>
    <property type="match status" value="1"/>
</dbReference>
<proteinExistence type="inferred from homology"/>
<evidence type="ECO:0000256" key="13">
    <source>
        <dbReference type="SAM" id="Phobius"/>
    </source>
</evidence>
<feature type="transmembrane region" description="Helical" evidence="13">
    <location>
        <begin position="266"/>
        <end position="286"/>
    </location>
</feature>
<comment type="similarity">
    <text evidence="2">Belongs to the monovalent cation:proton antiporter 2 (CPA2) transporter (TC 2.A.37) family.</text>
</comment>
<feature type="transmembrane region" description="Helical" evidence="13">
    <location>
        <begin position="6"/>
        <end position="22"/>
    </location>
</feature>
<evidence type="ECO:0000256" key="2">
    <source>
        <dbReference type="ARBA" id="ARBA00005551"/>
    </source>
</evidence>
<evidence type="ECO:0000259" key="14">
    <source>
        <dbReference type="PROSITE" id="PS51201"/>
    </source>
</evidence>
<evidence type="ECO:0000256" key="12">
    <source>
        <dbReference type="ARBA" id="ARBA00023136"/>
    </source>
</evidence>
<evidence type="ECO:0000256" key="8">
    <source>
        <dbReference type="ARBA" id="ARBA00022692"/>
    </source>
</evidence>
<comment type="subcellular location">
    <subcellularLocation>
        <location evidence="1">Cell inner membrane</location>
        <topology evidence="1">Multi-pass membrane protein</topology>
    </subcellularLocation>
</comment>
<name>A0A2S5KRZ6_9PROT</name>
<evidence type="ECO:0000256" key="5">
    <source>
        <dbReference type="ARBA" id="ARBA00022475"/>
    </source>
</evidence>
<dbReference type="InterPro" id="IPR006153">
    <property type="entry name" value="Cation/H_exchanger_TM"/>
</dbReference>
<dbReference type="InterPro" id="IPR038770">
    <property type="entry name" value="Na+/solute_symporter_sf"/>
</dbReference>
<dbReference type="GO" id="GO:0008324">
    <property type="term" value="F:monoatomic cation transmembrane transporter activity"/>
    <property type="evidence" value="ECO:0007669"/>
    <property type="project" value="InterPro"/>
</dbReference>
<feature type="transmembrane region" description="Helical" evidence="13">
    <location>
        <begin position="356"/>
        <end position="375"/>
    </location>
</feature>
<dbReference type="InterPro" id="IPR003148">
    <property type="entry name" value="RCK_N"/>
</dbReference>
<dbReference type="Proteomes" id="UP000238196">
    <property type="component" value="Unassembled WGS sequence"/>
</dbReference>
<feature type="transmembrane region" description="Helical" evidence="13">
    <location>
        <begin position="181"/>
        <end position="200"/>
    </location>
</feature>
<feature type="domain" description="RCK N-terminal" evidence="14">
    <location>
        <begin position="404"/>
        <end position="520"/>
    </location>
</feature>
<evidence type="ECO:0000256" key="6">
    <source>
        <dbReference type="ARBA" id="ARBA00022519"/>
    </source>
</evidence>
<evidence type="ECO:0000256" key="4">
    <source>
        <dbReference type="ARBA" id="ARBA00022449"/>
    </source>
</evidence>
<comment type="caution">
    <text evidence="15">The sequence shown here is derived from an EMBL/GenBank/DDBJ whole genome shotgun (WGS) entry which is preliminary data.</text>
</comment>
<dbReference type="EMBL" id="PRLP01000028">
    <property type="protein sequence ID" value="PPC77631.1"/>
    <property type="molecule type" value="Genomic_DNA"/>
</dbReference>
<feature type="transmembrane region" description="Helical" evidence="13">
    <location>
        <begin position="85"/>
        <end position="108"/>
    </location>
</feature>
<dbReference type="Gene3D" id="1.20.1530.20">
    <property type="match status" value="1"/>
</dbReference>
<evidence type="ECO:0000256" key="11">
    <source>
        <dbReference type="ARBA" id="ARBA00023065"/>
    </source>
</evidence>
<dbReference type="AlphaFoldDB" id="A0A2S5KRZ6"/>
<dbReference type="GO" id="GO:1902600">
    <property type="term" value="P:proton transmembrane transport"/>
    <property type="evidence" value="ECO:0007669"/>
    <property type="project" value="InterPro"/>
</dbReference>
<dbReference type="OrthoDB" id="5287632at2"/>
<protein>
    <recommendedName>
        <fullName evidence="14">RCK N-terminal domain-containing protein</fullName>
    </recommendedName>
</protein>
<dbReference type="PANTHER" id="PTHR46157:SF4">
    <property type="entry name" value="K(+) EFFLUX ANTIPORTER 3, CHLOROPLASTIC"/>
    <property type="match status" value="1"/>
</dbReference>
<keyword evidence="9" id="KW-0630">Potassium</keyword>
<dbReference type="InterPro" id="IPR004771">
    <property type="entry name" value="K/H_exchanger"/>
</dbReference>
<reference evidence="15 16" key="1">
    <citation type="submission" date="2018-02" db="EMBL/GenBank/DDBJ databases">
        <title>novel marine gammaproteobacteria from coastal saline agro ecosystem.</title>
        <authorList>
            <person name="Krishnan R."/>
            <person name="Ramesh Kumar N."/>
        </authorList>
    </citation>
    <scope>NUCLEOTIDE SEQUENCE [LARGE SCALE GENOMIC DNA]</scope>
    <source>
        <strain evidence="15 16">228</strain>
    </source>
</reference>
<feature type="transmembrane region" description="Helical" evidence="13">
    <location>
        <begin position="292"/>
        <end position="311"/>
    </location>
</feature>
<feature type="transmembrane region" description="Helical" evidence="13">
    <location>
        <begin position="146"/>
        <end position="169"/>
    </location>
</feature>
<feature type="transmembrane region" description="Helical" evidence="13">
    <location>
        <begin position="114"/>
        <end position="134"/>
    </location>
</feature>
<evidence type="ECO:0000256" key="7">
    <source>
        <dbReference type="ARBA" id="ARBA00022538"/>
    </source>
</evidence>
<keyword evidence="7" id="KW-0633">Potassium transport</keyword>
<keyword evidence="10 13" id="KW-1133">Transmembrane helix</keyword>
<dbReference type="FunFam" id="3.40.50.720:FF:000036">
    <property type="entry name" value="Glutathione-regulated potassium-efflux system protein KefB"/>
    <property type="match status" value="1"/>
</dbReference>
<dbReference type="FunFam" id="1.20.1530.20:FF:000001">
    <property type="entry name" value="Glutathione-regulated potassium-efflux system protein KefB"/>
    <property type="match status" value="1"/>
</dbReference>
<dbReference type="NCBIfam" id="TIGR00932">
    <property type="entry name" value="2a37"/>
    <property type="match status" value="1"/>
</dbReference>
<keyword evidence="4" id="KW-0050">Antiport</keyword>
<accession>A0A2S5KRZ6</accession>
<evidence type="ECO:0000256" key="10">
    <source>
        <dbReference type="ARBA" id="ARBA00022989"/>
    </source>
</evidence>